<accession>A0A067C112</accession>
<gene>
    <name evidence="1" type="ORF">SPRG_14477</name>
</gene>
<dbReference type="InterPro" id="IPR019377">
    <property type="entry name" value="NADH_UbQ_OxRdtase_su10"/>
</dbReference>
<dbReference type="AlphaFoldDB" id="A0A067C112"/>
<name>A0A067C112_SAPPC</name>
<dbReference type="RefSeq" id="XP_012209044.1">
    <property type="nucleotide sequence ID" value="XM_012353654.1"/>
</dbReference>
<evidence type="ECO:0000313" key="2">
    <source>
        <dbReference type="Proteomes" id="UP000030745"/>
    </source>
</evidence>
<dbReference type="KEGG" id="spar:SPRG_14477"/>
<reference evidence="1 2" key="1">
    <citation type="journal article" date="2013" name="PLoS Genet.">
        <title>Distinctive expansion of potential virulence genes in the genome of the oomycete fish pathogen Saprolegnia parasitica.</title>
        <authorList>
            <person name="Jiang R.H."/>
            <person name="de Bruijn I."/>
            <person name="Haas B.J."/>
            <person name="Belmonte R."/>
            <person name="Lobach L."/>
            <person name="Christie J."/>
            <person name="van den Ackerveken G."/>
            <person name="Bottin A."/>
            <person name="Bulone V."/>
            <person name="Diaz-Moreno S.M."/>
            <person name="Dumas B."/>
            <person name="Fan L."/>
            <person name="Gaulin E."/>
            <person name="Govers F."/>
            <person name="Grenville-Briggs L.J."/>
            <person name="Horner N.R."/>
            <person name="Levin J.Z."/>
            <person name="Mammella M."/>
            <person name="Meijer H.J."/>
            <person name="Morris P."/>
            <person name="Nusbaum C."/>
            <person name="Oome S."/>
            <person name="Phillips A.J."/>
            <person name="van Rooyen D."/>
            <person name="Rzeszutek E."/>
            <person name="Saraiva M."/>
            <person name="Secombes C.J."/>
            <person name="Seidl M.F."/>
            <person name="Snel B."/>
            <person name="Stassen J.H."/>
            <person name="Sykes S."/>
            <person name="Tripathy S."/>
            <person name="van den Berg H."/>
            <person name="Vega-Arreguin J.C."/>
            <person name="Wawra S."/>
            <person name="Young S.K."/>
            <person name="Zeng Q."/>
            <person name="Dieguez-Uribeondo J."/>
            <person name="Russ C."/>
            <person name="Tyler B.M."/>
            <person name="van West P."/>
        </authorList>
    </citation>
    <scope>NUCLEOTIDE SEQUENCE [LARGE SCALE GENOMIC DNA]</scope>
    <source>
        <strain evidence="1 2">CBS 223.65</strain>
    </source>
</reference>
<proteinExistence type="predicted"/>
<dbReference type="EMBL" id="KK583318">
    <property type="protein sequence ID" value="KDO20231.1"/>
    <property type="molecule type" value="Genomic_DNA"/>
</dbReference>
<dbReference type="OMA" id="NHKIACK"/>
<organism evidence="1 2">
    <name type="scientific">Saprolegnia parasitica (strain CBS 223.65)</name>
    <dbReference type="NCBI Taxonomy" id="695850"/>
    <lineage>
        <taxon>Eukaryota</taxon>
        <taxon>Sar</taxon>
        <taxon>Stramenopiles</taxon>
        <taxon>Oomycota</taxon>
        <taxon>Saprolegniomycetes</taxon>
        <taxon>Saprolegniales</taxon>
        <taxon>Saprolegniaceae</taxon>
        <taxon>Saprolegnia</taxon>
    </lineage>
</organism>
<evidence type="ECO:0000313" key="1">
    <source>
        <dbReference type="EMBL" id="KDO20231.1"/>
    </source>
</evidence>
<dbReference type="Pfam" id="PF10249">
    <property type="entry name" value="NDUFB10"/>
    <property type="match status" value="1"/>
</dbReference>
<dbReference type="OrthoDB" id="10252718at2759"/>
<keyword evidence="2" id="KW-1185">Reference proteome</keyword>
<dbReference type="GeneID" id="24136279"/>
<dbReference type="VEuPathDB" id="FungiDB:SPRG_14477"/>
<protein>
    <submittedName>
        <fullName evidence="1">Uncharacterized protein</fullName>
    </submittedName>
</protein>
<dbReference type="Proteomes" id="UP000030745">
    <property type="component" value="Unassembled WGS sequence"/>
</dbReference>
<sequence length="85" mass="9661">MAENGQVVLPRPGTVDIAMLMQAKKDLAKEKMISHQTVKLLREEVAECYMKNGVNHFVACKAIREEYAALVKDPWLGMKPIKYQD</sequence>